<dbReference type="GeneID" id="28997008"/>
<gene>
    <name evidence="2" type="ORF">PHYBLDRAFT_169560</name>
</gene>
<feature type="compositionally biased region" description="Basic and acidic residues" evidence="1">
    <location>
        <begin position="9"/>
        <end position="27"/>
    </location>
</feature>
<sequence>MSKLKGRRAQTDRSKVPYAKPTKDAATKKPTKSMTKSSKFKDESLTDQLDGLMGDLSSHLTKKKKKNEKAPQKTKAEVEAAQAVYEKTQNDMEAALGLLTRL</sequence>
<reference evidence="3" key="1">
    <citation type="submission" date="2015-06" db="EMBL/GenBank/DDBJ databases">
        <title>Expansion of signal transduction pathways in fungi by whole-genome duplication.</title>
        <authorList>
            <consortium name="DOE Joint Genome Institute"/>
            <person name="Corrochano L.M."/>
            <person name="Kuo A."/>
            <person name="Marcet-Houben M."/>
            <person name="Polaino S."/>
            <person name="Salamov A."/>
            <person name="Villalobos J.M."/>
            <person name="Alvarez M.I."/>
            <person name="Avalos J."/>
            <person name="Benito E.P."/>
            <person name="Benoit I."/>
            <person name="Burger G."/>
            <person name="Camino L.P."/>
            <person name="Canovas D."/>
            <person name="Cerda-Olmedo E."/>
            <person name="Cheng J.-F."/>
            <person name="Dominguez A."/>
            <person name="Elias M."/>
            <person name="Eslava A.P."/>
            <person name="Glaser F."/>
            <person name="Grimwood J."/>
            <person name="Gutierrez G."/>
            <person name="Heitman J."/>
            <person name="Henrissat B."/>
            <person name="Iturriaga E.A."/>
            <person name="Lang B.F."/>
            <person name="Lavin J.L."/>
            <person name="Lee S."/>
            <person name="Li W."/>
            <person name="Lindquist E."/>
            <person name="Lopez-Garcia S."/>
            <person name="Luque E.M."/>
            <person name="Marcos A.T."/>
            <person name="Martin J."/>
            <person name="McCluskey K."/>
            <person name="Medina H.R."/>
            <person name="Miralles-Duran A."/>
            <person name="Miyazaki A."/>
            <person name="Munoz-Torres E."/>
            <person name="Oguiza J.A."/>
            <person name="Ohm R."/>
            <person name="Olmedo M."/>
            <person name="Orejas M."/>
            <person name="Ortiz-Castellanos L."/>
            <person name="Pisabarro A.G."/>
            <person name="Rodriguez-Romero J."/>
            <person name="Ruiz-Herrera J."/>
            <person name="Ruiz-Vazquez R."/>
            <person name="Sanz C."/>
            <person name="Schackwitz W."/>
            <person name="Schmutz J."/>
            <person name="Shahriari M."/>
            <person name="Shelest E."/>
            <person name="Silva-Franco F."/>
            <person name="Soanes D."/>
            <person name="Syed K."/>
            <person name="Tagua V.G."/>
            <person name="Talbot N.J."/>
            <person name="Thon M."/>
            <person name="De vries R.P."/>
            <person name="Wiebenga A."/>
            <person name="Yadav J.S."/>
            <person name="Braun E.L."/>
            <person name="Baker S."/>
            <person name="Garre V."/>
            <person name="Horwitz B."/>
            <person name="Torres-Martinez S."/>
            <person name="Idnurm A."/>
            <person name="Herrera-Estrella A."/>
            <person name="Gabaldon T."/>
            <person name="Grigoriev I.V."/>
        </authorList>
    </citation>
    <scope>NUCLEOTIDE SEQUENCE [LARGE SCALE GENOMIC DNA]</scope>
    <source>
        <strain evidence="3">NRRL 1555(-)</strain>
    </source>
</reference>
<accession>A0A167MC54</accession>
<proteinExistence type="predicted"/>
<evidence type="ECO:0000256" key="1">
    <source>
        <dbReference type="SAM" id="MobiDB-lite"/>
    </source>
</evidence>
<dbReference type="RefSeq" id="XP_018290474.1">
    <property type="nucleotide sequence ID" value="XM_018436102.1"/>
</dbReference>
<dbReference type="Proteomes" id="UP000077315">
    <property type="component" value="Unassembled WGS sequence"/>
</dbReference>
<name>A0A167MC54_PHYB8</name>
<dbReference type="InParanoid" id="A0A167MC54"/>
<protein>
    <submittedName>
        <fullName evidence="2">Uncharacterized protein</fullName>
    </submittedName>
</protein>
<evidence type="ECO:0000313" key="2">
    <source>
        <dbReference type="EMBL" id="OAD72434.1"/>
    </source>
</evidence>
<evidence type="ECO:0000313" key="3">
    <source>
        <dbReference type="Proteomes" id="UP000077315"/>
    </source>
</evidence>
<dbReference type="AlphaFoldDB" id="A0A167MC54"/>
<dbReference type="VEuPathDB" id="FungiDB:PHYBLDRAFT_169560"/>
<organism evidence="2 3">
    <name type="scientific">Phycomyces blakesleeanus (strain ATCC 8743b / DSM 1359 / FGSC 10004 / NBRC 33097 / NRRL 1555)</name>
    <dbReference type="NCBI Taxonomy" id="763407"/>
    <lineage>
        <taxon>Eukaryota</taxon>
        <taxon>Fungi</taxon>
        <taxon>Fungi incertae sedis</taxon>
        <taxon>Mucoromycota</taxon>
        <taxon>Mucoromycotina</taxon>
        <taxon>Mucoromycetes</taxon>
        <taxon>Mucorales</taxon>
        <taxon>Phycomycetaceae</taxon>
        <taxon>Phycomyces</taxon>
    </lineage>
</organism>
<feature type="region of interest" description="Disordered" evidence="1">
    <location>
        <begin position="1"/>
        <end position="75"/>
    </location>
</feature>
<dbReference type="EMBL" id="KV440983">
    <property type="protein sequence ID" value="OAD72434.1"/>
    <property type="molecule type" value="Genomic_DNA"/>
</dbReference>
<keyword evidence="3" id="KW-1185">Reference proteome</keyword>